<gene>
    <name evidence="3" type="ORF">HICCMSTLAB_LOCUS10559</name>
</gene>
<dbReference type="GO" id="GO:0016020">
    <property type="term" value="C:membrane"/>
    <property type="evidence" value="ECO:0007669"/>
    <property type="project" value="TreeGrafter"/>
</dbReference>
<protein>
    <submittedName>
        <fullName evidence="3">Similar to ANPEP: Aminopeptidase Ey (Gallus gallus)</fullName>
    </submittedName>
</protein>
<keyword evidence="3" id="KW-0031">Aminopeptidase</keyword>
<evidence type="ECO:0000259" key="2">
    <source>
        <dbReference type="Pfam" id="PF11838"/>
    </source>
</evidence>
<dbReference type="GO" id="GO:0005615">
    <property type="term" value="C:extracellular space"/>
    <property type="evidence" value="ECO:0007669"/>
    <property type="project" value="TreeGrafter"/>
</dbReference>
<organism evidence="3 4">
    <name type="scientific">Cotesia congregata</name>
    <name type="common">Parasitoid wasp</name>
    <name type="synonym">Apanteles congregatus</name>
    <dbReference type="NCBI Taxonomy" id="51543"/>
    <lineage>
        <taxon>Eukaryota</taxon>
        <taxon>Metazoa</taxon>
        <taxon>Ecdysozoa</taxon>
        <taxon>Arthropoda</taxon>
        <taxon>Hexapoda</taxon>
        <taxon>Insecta</taxon>
        <taxon>Pterygota</taxon>
        <taxon>Neoptera</taxon>
        <taxon>Endopterygota</taxon>
        <taxon>Hymenoptera</taxon>
        <taxon>Apocrita</taxon>
        <taxon>Ichneumonoidea</taxon>
        <taxon>Braconidae</taxon>
        <taxon>Microgastrinae</taxon>
        <taxon>Cotesia</taxon>
    </lineage>
</organism>
<dbReference type="Pfam" id="PF11838">
    <property type="entry name" value="ERAP1_C"/>
    <property type="match status" value="1"/>
</dbReference>
<dbReference type="GO" id="GO:0043171">
    <property type="term" value="P:peptide catabolic process"/>
    <property type="evidence" value="ECO:0007669"/>
    <property type="project" value="TreeGrafter"/>
</dbReference>
<evidence type="ECO:0000256" key="1">
    <source>
        <dbReference type="ARBA" id="ARBA00010136"/>
    </source>
</evidence>
<comment type="caution">
    <text evidence="3">The sequence shown here is derived from an EMBL/GenBank/DDBJ whole genome shotgun (WGS) entry which is preliminary data.</text>
</comment>
<dbReference type="GO" id="GO:0005737">
    <property type="term" value="C:cytoplasm"/>
    <property type="evidence" value="ECO:0007669"/>
    <property type="project" value="TreeGrafter"/>
</dbReference>
<keyword evidence="3" id="KW-0378">Hydrolase</keyword>
<dbReference type="Proteomes" id="UP000786811">
    <property type="component" value="Unassembled WGS sequence"/>
</dbReference>
<reference evidence="3" key="1">
    <citation type="submission" date="2021-04" db="EMBL/GenBank/DDBJ databases">
        <authorList>
            <person name="Chebbi M.A.C M."/>
        </authorList>
    </citation>
    <scope>NUCLEOTIDE SEQUENCE</scope>
</reference>
<dbReference type="PANTHER" id="PTHR11533">
    <property type="entry name" value="PROTEASE M1 ZINC METALLOPROTEASE"/>
    <property type="match status" value="1"/>
</dbReference>
<dbReference type="GO" id="GO:0042277">
    <property type="term" value="F:peptide binding"/>
    <property type="evidence" value="ECO:0007669"/>
    <property type="project" value="TreeGrafter"/>
</dbReference>
<dbReference type="GO" id="GO:0070006">
    <property type="term" value="F:metalloaminopeptidase activity"/>
    <property type="evidence" value="ECO:0007669"/>
    <property type="project" value="TreeGrafter"/>
</dbReference>
<evidence type="ECO:0000313" key="3">
    <source>
        <dbReference type="EMBL" id="CAG5101657.1"/>
    </source>
</evidence>
<dbReference type="GO" id="GO:0006508">
    <property type="term" value="P:proteolysis"/>
    <property type="evidence" value="ECO:0007669"/>
    <property type="project" value="TreeGrafter"/>
</dbReference>
<dbReference type="AlphaFoldDB" id="A0A8J2MXF3"/>
<dbReference type="OrthoDB" id="7554891at2759"/>
<sequence>MILELSGPLERKFLSDAAFDGNDRMERLNKIAFIKWTCFYGSTLCRNYSLVKLKNWLADPVKNPLLEDVRKEILCAGIRSADKETWEKLLEKYSIDKDDTILFALMCSSKYELLEQLIMLYIDNQLPTKNPWFFFMTIAQQSTTGLDAIIQFISQKQKTIFEK</sequence>
<dbReference type="Gene3D" id="1.25.50.20">
    <property type="match status" value="1"/>
</dbReference>
<feature type="domain" description="ERAP1-like C-terminal" evidence="2">
    <location>
        <begin position="20"/>
        <end position="161"/>
    </location>
</feature>
<dbReference type="PANTHER" id="PTHR11533:SF299">
    <property type="entry name" value="AMINOPEPTIDASE"/>
    <property type="match status" value="1"/>
</dbReference>
<dbReference type="InterPro" id="IPR050344">
    <property type="entry name" value="Peptidase_M1_aminopeptidases"/>
</dbReference>
<keyword evidence="4" id="KW-1185">Reference proteome</keyword>
<dbReference type="EMBL" id="CAJNRD030001123">
    <property type="protein sequence ID" value="CAG5101657.1"/>
    <property type="molecule type" value="Genomic_DNA"/>
</dbReference>
<dbReference type="GO" id="GO:0008270">
    <property type="term" value="F:zinc ion binding"/>
    <property type="evidence" value="ECO:0007669"/>
    <property type="project" value="TreeGrafter"/>
</dbReference>
<comment type="similarity">
    <text evidence="1">Belongs to the peptidase M1 family.</text>
</comment>
<name>A0A8J2MXF3_COTCN</name>
<dbReference type="InterPro" id="IPR024571">
    <property type="entry name" value="ERAP1-like_C_dom"/>
</dbReference>
<evidence type="ECO:0000313" key="4">
    <source>
        <dbReference type="Proteomes" id="UP000786811"/>
    </source>
</evidence>
<keyword evidence="3" id="KW-0645">Protease</keyword>
<proteinExistence type="inferred from homology"/>
<accession>A0A8J2MXF3</accession>